<keyword evidence="4" id="KW-1003">Cell membrane</keyword>
<keyword evidence="5 8" id="KW-0812">Transmembrane</keyword>
<reference evidence="10 11" key="1">
    <citation type="submission" date="2024-02" db="EMBL/GenBank/DDBJ databases">
        <title>Adaptive strategies in a cosmopolitan and abundant soil bacterium.</title>
        <authorList>
            <person name="Carini P."/>
        </authorList>
    </citation>
    <scope>NUCLEOTIDE SEQUENCE [LARGE SCALE GENOMIC DNA]</scope>
    <source>
        <strain evidence="10 11">AZCC 1608</strain>
    </source>
</reference>
<dbReference type="InterPro" id="IPR011701">
    <property type="entry name" value="MFS"/>
</dbReference>
<keyword evidence="7 8" id="KW-0472">Membrane</keyword>
<feature type="transmembrane region" description="Helical" evidence="8">
    <location>
        <begin position="169"/>
        <end position="189"/>
    </location>
</feature>
<protein>
    <recommendedName>
        <fullName evidence="8">Bcr/CflA family efflux transporter</fullName>
    </recommendedName>
</protein>
<evidence type="ECO:0000259" key="9">
    <source>
        <dbReference type="PROSITE" id="PS50850"/>
    </source>
</evidence>
<dbReference type="InterPro" id="IPR036259">
    <property type="entry name" value="MFS_trans_sf"/>
</dbReference>
<name>A0ABU8BIS3_9BRAD</name>
<dbReference type="Proteomes" id="UP001364224">
    <property type="component" value="Unassembled WGS sequence"/>
</dbReference>
<comment type="caution">
    <text evidence="10">The sequence shown here is derived from an EMBL/GenBank/DDBJ whole genome shotgun (WGS) entry which is preliminary data.</text>
</comment>
<evidence type="ECO:0000256" key="8">
    <source>
        <dbReference type="RuleBase" id="RU365088"/>
    </source>
</evidence>
<dbReference type="PROSITE" id="PS50850">
    <property type="entry name" value="MFS"/>
    <property type="match status" value="1"/>
</dbReference>
<dbReference type="Pfam" id="PF07690">
    <property type="entry name" value="MFS_1"/>
    <property type="match status" value="1"/>
</dbReference>
<proteinExistence type="inferred from homology"/>
<evidence type="ECO:0000256" key="2">
    <source>
        <dbReference type="ARBA" id="ARBA00006236"/>
    </source>
</evidence>
<dbReference type="InterPro" id="IPR004812">
    <property type="entry name" value="Efflux_drug-R_Bcr/CmlA"/>
</dbReference>
<evidence type="ECO:0000256" key="1">
    <source>
        <dbReference type="ARBA" id="ARBA00004651"/>
    </source>
</evidence>
<dbReference type="SUPFAM" id="SSF103473">
    <property type="entry name" value="MFS general substrate transporter"/>
    <property type="match status" value="1"/>
</dbReference>
<dbReference type="Gene3D" id="1.20.1720.10">
    <property type="entry name" value="Multidrug resistance protein D"/>
    <property type="match status" value="1"/>
</dbReference>
<feature type="transmembrane region" description="Helical" evidence="8">
    <location>
        <begin position="15"/>
        <end position="34"/>
    </location>
</feature>
<dbReference type="PANTHER" id="PTHR23502">
    <property type="entry name" value="MAJOR FACILITATOR SUPERFAMILY"/>
    <property type="match status" value="1"/>
</dbReference>
<accession>A0ABU8BIS3</accession>
<evidence type="ECO:0000256" key="7">
    <source>
        <dbReference type="ARBA" id="ARBA00023136"/>
    </source>
</evidence>
<evidence type="ECO:0000256" key="5">
    <source>
        <dbReference type="ARBA" id="ARBA00022692"/>
    </source>
</evidence>
<feature type="transmembrane region" description="Helical" evidence="8">
    <location>
        <begin position="310"/>
        <end position="330"/>
    </location>
</feature>
<feature type="transmembrane region" description="Helical" evidence="8">
    <location>
        <begin position="375"/>
        <end position="397"/>
    </location>
</feature>
<comment type="subcellular location">
    <subcellularLocation>
        <location evidence="8">Cell inner membrane</location>
        <topology evidence="8">Multi-pass membrane protein</topology>
    </subcellularLocation>
    <subcellularLocation>
        <location evidence="1">Cell membrane</location>
        <topology evidence="1">Multi-pass membrane protein</topology>
    </subcellularLocation>
</comment>
<feature type="transmembrane region" description="Helical" evidence="8">
    <location>
        <begin position="105"/>
        <end position="123"/>
    </location>
</feature>
<feature type="transmembrane region" description="Helical" evidence="8">
    <location>
        <begin position="54"/>
        <end position="73"/>
    </location>
</feature>
<feature type="domain" description="Major facilitator superfamily (MFS) profile" evidence="9">
    <location>
        <begin position="15"/>
        <end position="397"/>
    </location>
</feature>
<evidence type="ECO:0000313" key="11">
    <source>
        <dbReference type="Proteomes" id="UP001364224"/>
    </source>
</evidence>
<dbReference type="InterPro" id="IPR020846">
    <property type="entry name" value="MFS_dom"/>
</dbReference>
<dbReference type="CDD" id="cd17320">
    <property type="entry name" value="MFS_MdfA_MDR_like"/>
    <property type="match status" value="1"/>
</dbReference>
<dbReference type="EMBL" id="JAZHRV010000001">
    <property type="protein sequence ID" value="MEH2558039.1"/>
    <property type="molecule type" value="Genomic_DNA"/>
</dbReference>
<dbReference type="PANTHER" id="PTHR23502:SF132">
    <property type="entry name" value="POLYAMINE TRANSPORTER 2-RELATED"/>
    <property type="match status" value="1"/>
</dbReference>
<evidence type="ECO:0000256" key="4">
    <source>
        <dbReference type="ARBA" id="ARBA00022475"/>
    </source>
</evidence>
<keyword evidence="8" id="KW-0997">Cell inner membrane</keyword>
<feature type="transmembrane region" description="Helical" evidence="8">
    <location>
        <begin position="218"/>
        <end position="237"/>
    </location>
</feature>
<evidence type="ECO:0000256" key="6">
    <source>
        <dbReference type="ARBA" id="ARBA00022989"/>
    </source>
</evidence>
<comment type="similarity">
    <text evidence="2 8">Belongs to the major facilitator superfamily. Bcr/CmlA family.</text>
</comment>
<feature type="transmembrane region" description="Helical" evidence="8">
    <location>
        <begin position="283"/>
        <end position="304"/>
    </location>
</feature>
<evidence type="ECO:0000313" key="10">
    <source>
        <dbReference type="EMBL" id="MEH2558039.1"/>
    </source>
</evidence>
<dbReference type="NCBIfam" id="TIGR00710">
    <property type="entry name" value="efflux_Bcr_CflA"/>
    <property type="match status" value="1"/>
</dbReference>
<feature type="transmembrane region" description="Helical" evidence="8">
    <location>
        <begin position="252"/>
        <end position="271"/>
    </location>
</feature>
<keyword evidence="3 8" id="KW-0813">Transport</keyword>
<organism evidence="10 11">
    <name type="scientific">Bradyrhizobium algeriense</name>
    <dbReference type="NCBI Taxonomy" id="634784"/>
    <lineage>
        <taxon>Bacteria</taxon>
        <taxon>Pseudomonadati</taxon>
        <taxon>Pseudomonadota</taxon>
        <taxon>Alphaproteobacteria</taxon>
        <taxon>Hyphomicrobiales</taxon>
        <taxon>Nitrobacteraceae</taxon>
        <taxon>Bradyrhizobium</taxon>
    </lineage>
</organism>
<dbReference type="RefSeq" id="WP_334484835.1">
    <property type="nucleotide sequence ID" value="NZ_JAZHRV010000001.1"/>
</dbReference>
<sequence length="411" mass="43674">MPGDDGGGSRERSGLTAYLILISVLGMVPIDIFLPAVPAMADAFGLPAARIQEVFPAYFIGVAVAQFCCGPLSDHYGRRPVLVGALILMSVGALIAAVAPTFSMMLLGRFVQGVGCGVAIVLWRSIAFDLLDEPAAFRMIATVLPAIVVSPAIAPVLGGFLLVSFGWRSIFGVLAAISVGALFVTLLTFDESLQHKVREHILAKVRSSYQRLALSPSFWRLIWLVCTAYSAYFLYIAQSPLLFTALGFRPEVFSLFYIPVAAGFFAGSRLARNLRESRSSEYLLILGTCLFAAGGTIIVLFCVARATQTAATLIFGFCLVVIGNGITLAIGSAKIMAEFRSIAGTASATIGLLQALSTMVLTVVLSRMNEASEPFWSMATMFGLCILSIVAACHSAVNCGPVKVEKVEAES</sequence>
<evidence type="ECO:0000256" key="3">
    <source>
        <dbReference type="ARBA" id="ARBA00022448"/>
    </source>
</evidence>
<feature type="transmembrane region" description="Helical" evidence="8">
    <location>
        <begin position="80"/>
        <end position="99"/>
    </location>
</feature>
<keyword evidence="11" id="KW-1185">Reference proteome</keyword>
<keyword evidence="6 8" id="KW-1133">Transmembrane helix</keyword>
<feature type="transmembrane region" description="Helical" evidence="8">
    <location>
        <begin position="135"/>
        <end position="163"/>
    </location>
</feature>
<gene>
    <name evidence="10" type="ORF">V1286_005568</name>
</gene>
<feature type="transmembrane region" description="Helical" evidence="8">
    <location>
        <begin position="342"/>
        <end position="363"/>
    </location>
</feature>